<feature type="domain" description="PAC" evidence="3">
    <location>
        <begin position="214"/>
        <end position="267"/>
    </location>
</feature>
<dbReference type="SMART" id="SM00086">
    <property type="entry name" value="PAC"/>
    <property type="match status" value="2"/>
</dbReference>
<evidence type="ECO:0000313" key="6">
    <source>
        <dbReference type="EMBL" id="OIR09913.1"/>
    </source>
</evidence>
<dbReference type="SMART" id="SM00091">
    <property type="entry name" value="PAS"/>
    <property type="match status" value="2"/>
</dbReference>
<dbReference type="Pfam" id="PF00072">
    <property type="entry name" value="Response_reg"/>
    <property type="match status" value="1"/>
</dbReference>
<dbReference type="EMBL" id="MLJW01000024">
    <property type="protein sequence ID" value="OIR09913.1"/>
    <property type="molecule type" value="Genomic_DNA"/>
</dbReference>
<feature type="domain" description="PAS" evidence="2">
    <location>
        <begin position="140"/>
        <end position="210"/>
    </location>
</feature>
<dbReference type="Gene3D" id="3.20.20.450">
    <property type="entry name" value="EAL domain"/>
    <property type="match status" value="1"/>
</dbReference>
<feature type="domain" description="EAL" evidence="4">
    <location>
        <begin position="563"/>
        <end position="816"/>
    </location>
</feature>
<dbReference type="InterPro" id="IPR011006">
    <property type="entry name" value="CheY-like_superfamily"/>
</dbReference>
<dbReference type="Pfam" id="PF08448">
    <property type="entry name" value="PAS_4"/>
    <property type="match status" value="1"/>
</dbReference>
<dbReference type="Gene3D" id="3.40.50.2300">
    <property type="match status" value="1"/>
</dbReference>
<gene>
    <name evidence="6" type="primary">gmr_53</name>
    <name evidence="6" type="ORF">GALL_78340</name>
</gene>
<organism evidence="6">
    <name type="scientific">mine drainage metagenome</name>
    <dbReference type="NCBI Taxonomy" id="410659"/>
    <lineage>
        <taxon>unclassified sequences</taxon>
        <taxon>metagenomes</taxon>
        <taxon>ecological metagenomes</taxon>
    </lineage>
</organism>
<dbReference type="InterPro" id="IPR029787">
    <property type="entry name" value="Nucleotide_cyclase"/>
</dbReference>
<name>A0A1J5SN46_9ZZZZ</name>
<dbReference type="InterPro" id="IPR001633">
    <property type="entry name" value="EAL_dom"/>
</dbReference>
<evidence type="ECO:0000259" key="4">
    <source>
        <dbReference type="PROSITE" id="PS50883"/>
    </source>
</evidence>
<dbReference type="CDD" id="cd01949">
    <property type="entry name" value="GGDEF"/>
    <property type="match status" value="1"/>
</dbReference>
<dbReference type="SMART" id="SM00448">
    <property type="entry name" value="REC"/>
    <property type="match status" value="1"/>
</dbReference>
<dbReference type="CDD" id="cd00156">
    <property type="entry name" value="REC"/>
    <property type="match status" value="1"/>
</dbReference>
<protein>
    <submittedName>
        <fullName evidence="6">Cyclic di-GMP phosphodiesterase Gmr</fullName>
        <ecNumber evidence="6">3.1.4.52</ecNumber>
    </submittedName>
</protein>
<dbReference type="PROSITE" id="PS50887">
    <property type="entry name" value="GGDEF"/>
    <property type="match status" value="1"/>
</dbReference>
<dbReference type="AlphaFoldDB" id="A0A1J5SN46"/>
<dbReference type="InterPro" id="IPR043128">
    <property type="entry name" value="Rev_trsase/Diguanyl_cyclase"/>
</dbReference>
<dbReference type="InterPro" id="IPR052155">
    <property type="entry name" value="Biofilm_reg_signaling"/>
</dbReference>
<dbReference type="PANTHER" id="PTHR44757">
    <property type="entry name" value="DIGUANYLATE CYCLASE DGCP"/>
    <property type="match status" value="1"/>
</dbReference>
<dbReference type="InterPro" id="IPR013656">
    <property type="entry name" value="PAS_4"/>
</dbReference>
<dbReference type="InterPro" id="IPR001789">
    <property type="entry name" value="Sig_transdc_resp-reg_receiver"/>
</dbReference>
<dbReference type="PROSITE" id="PS50112">
    <property type="entry name" value="PAS"/>
    <property type="match status" value="2"/>
</dbReference>
<dbReference type="GO" id="GO:0071111">
    <property type="term" value="F:cyclic-guanylate-specific phosphodiesterase activity"/>
    <property type="evidence" value="ECO:0007669"/>
    <property type="project" value="UniProtKB-EC"/>
</dbReference>
<evidence type="ECO:0000259" key="1">
    <source>
        <dbReference type="PROSITE" id="PS50110"/>
    </source>
</evidence>
<dbReference type="InterPro" id="IPR001610">
    <property type="entry name" value="PAC"/>
</dbReference>
<dbReference type="PROSITE" id="PS50883">
    <property type="entry name" value="EAL"/>
    <property type="match status" value="1"/>
</dbReference>
<dbReference type="CDD" id="cd01948">
    <property type="entry name" value="EAL"/>
    <property type="match status" value="1"/>
</dbReference>
<dbReference type="Gene3D" id="3.30.450.20">
    <property type="entry name" value="PAS domain"/>
    <property type="match status" value="2"/>
</dbReference>
<dbReference type="Pfam" id="PF00563">
    <property type="entry name" value="EAL"/>
    <property type="match status" value="1"/>
</dbReference>
<dbReference type="EC" id="3.1.4.52" evidence="6"/>
<evidence type="ECO:0000259" key="3">
    <source>
        <dbReference type="PROSITE" id="PS50113"/>
    </source>
</evidence>
<feature type="domain" description="PAC" evidence="3">
    <location>
        <begin position="337"/>
        <end position="389"/>
    </location>
</feature>
<dbReference type="NCBIfam" id="TIGR00254">
    <property type="entry name" value="GGDEF"/>
    <property type="match status" value="1"/>
</dbReference>
<dbReference type="InterPro" id="IPR035919">
    <property type="entry name" value="EAL_sf"/>
</dbReference>
<dbReference type="NCBIfam" id="TIGR00229">
    <property type="entry name" value="sensory_box"/>
    <property type="match status" value="2"/>
</dbReference>
<dbReference type="PANTHER" id="PTHR44757:SF2">
    <property type="entry name" value="BIOFILM ARCHITECTURE MAINTENANCE PROTEIN MBAA"/>
    <property type="match status" value="1"/>
</dbReference>
<dbReference type="SMART" id="SM00267">
    <property type="entry name" value="GGDEF"/>
    <property type="match status" value="1"/>
</dbReference>
<dbReference type="Gene3D" id="3.30.70.270">
    <property type="match status" value="1"/>
</dbReference>
<dbReference type="Pfam" id="PF00990">
    <property type="entry name" value="GGDEF"/>
    <property type="match status" value="1"/>
</dbReference>
<dbReference type="GO" id="GO:0000160">
    <property type="term" value="P:phosphorelay signal transduction system"/>
    <property type="evidence" value="ECO:0007669"/>
    <property type="project" value="InterPro"/>
</dbReference>
<feature type="domain" description="PAS" evidence="2">
    <location>
        <begin position="264"/>
        <end position="308"/>
    </location>
</feature>
<dbReference type="SMART" id="SM00052">
    <property type="entry name" value="EAL"/>
    <property type="match status" value="1"/>
</dbReference>
<dbReference type="SUPFAM" id="SSF141868">
    <property type="entry name" value="EAL domain-like"/>
    <property type="match status" value="1"/>
</dbReference>
<dbReference type="SUPFAM" id="SSF55073">
    <property type="entry name" value="Nucleotide cyclase"/>
    <property type="match status" value="1"/>
</dbReference>
<evidence type="ECO:0000259" key="5">
    <source>
        <dbReference type="PROSITE" id="PS50887"/>
    </source>
</evidence>
<accession>A0A1J5SN46</accession>
<dbReference type="InterPro" id="IPR000160">
    <property type="entry name" value="GGDEF_dom"/>
</dbReference>
<dbReference type="CDD" id="cd00130">
    <property type="entry name" value="PAS"/>
    <property type="match status" value="2"/>
</dbReference>
<feature type="domain" description="GGDEF" evidence="5">
    <location>
        <begin position="421"/>
        <end position="554"/>
    </location>
</feature>
<comment type="caution">
    <text evidence="6">The sequence shown here is derived from an EMBL/GenBank/DDBJ whole genome shotgun (WGS) entry which is preliminary data.</text>
</comment>
<dbReference type="Pfam" id="PF13426">
    <property type="entry name" value="PAS_9"/>
    <property type="match status" value="1"/>
</dbReference>
<sequence>MTFPLHTPIDLLLIEDTEADARLIQAILLEDAPQGFHVVRAASLGEGLRLLESAAFDLVLLDLSLPDSQGLDGLASLRARHPLVPVVVLTGLADDALALTAMQQGAQDYMVKGQGSNELLRRSIRYAMERSNAERSLRRSEATFRAVFENAGLGILLLDDQARILSLNPRLTELLAQPAGKTPPPPLLALVEEENHPAFLRNFRRLLDGRMDGFSLELRFLPQEGRVMRWGAATVSLVRAPDGQPQFAVMMVEDITARKSLEEQLRLAAKVVEATSEGIIITDRERRIIHVNPAFTRLTGYAPHEALGADPSLLSSGRHDQAFYDHLWQSISEEGGWSGEIWNRRKDGQLIAEWLNISAVRNDSGQLSNYVAVFSDITRRKQDEERLSHRAHHDPLTGLPNRALFTERLDHAIARSMRNQLNLAVLFLDLDLFKQINDSLGHLAGDTLLQQVAERLTRTVRAEDTVARLGGDEFTLILEDIGDFRDAAKVAQKILEQFAIPFPLNGQPCQVSTSIGIGLYPKDATTPETLLHAADEAMYAAKKQGRDSFRFASADLSEQAFEHNALEQALARAVDNGQMQVYYQPMIDLTDGRVMGAEALLRWQHPEIGLMAPRQFLPLATETGLIRPLGRWIMDQAFGQAAQWRQSHPGLHIAINVSRTELLDQGFLARVEELLARHGLPPAAVEIDISESVALEALPATVTALEALRLLGLHVALDDFGTDHTDFRLLHSLPVDVVKIAPAHIRALNHSGDQARLVRSAIAMARDLNIRVLAKAVETSAQFTFLQNRHCHGAQGFLFSRPVPAGEFAPLLDRILAPK</sequence>
<dbReference type="SUPFAM" id="SSF52172">
    <property type="entry name" value="CheY-like"/>
    <property type="match status" value="1"/>
</dbReference>
<reference evidence="6" key="1">
    <citation type="submission" date="2016-10" db="EMBL/GenBank/DDBJ databases">
        <title>Sequence of Gallionella enrichment culture.</title>
        <authorList>
            <person name="Poehlein A."/>
            <person name="Muehling M."/>
            <person name="Daniel R."/>
        </authorList>
    </citation>
    <scope>NUCLEOTIDE SEQUENCE</scope>
</reference>
<dbReference type="InterPro" id="IPR000014">
    <property type="entry name" value="PAS"/>
</dbReference>
<dbReference type="InterPro" id="IPR000700">
    <property type="entry name" value="PAS-assoc_C"/>
</dbReference>
<dbReference type="InterPro" id="IPR035965">
    <property type="entry name" value="PAS-like_dom_sf"/>
</dbReference>
<evidence type="ECO:0000259" key="2">
    <source>
        <dbReference type="PROSITE" id="PS50112"/>
    </source>
</evidence>
<keyword evidence="6" id="KW-0378">Hydrolase</keyword>
<dbReference type="PROSITE" id="PS50113">
    <property type="entry name" value="PAC"/>
    <property type="match status" value="2"/>
</dbReference>
<dbReference type="SUPFAM" id="SSF55785">
    <property type="entry name" value="PYP-like sensor domain (PAS domain)"/>
    <property type="match status" value="2"/>
</dbReference>
<proteinExistence type="predicted"/>
<feature type="domain" description="Response regulatory" evidence="1">
    <location>
        <begin position="10"/>
        <end position="127"/>
    </location>
</feature>
<dbReference type="PROSITE" id="PS50110">
    <property type="entry name" value="RESPONSE_REGULATORY"/>
    <property type="match status" value="1"/>
</dbReference>
<dbReference type="FunFam" id="3.30.70.270:FF:000001">
    <property type="entry name" value="Diguanylate cyclase domain protein"/>
    <property type="match status" value="1"/>
</dbReference>